<evidence type="ECO:0000313" key="2">
    <source>
        <dbReference type="Proteomes" id="UP001055811"/>
    </source>
</evidence>
<protein>
    <submittedName>
        <fullName evidence="1">Uncharacterized protein</fullName>
    </submittedName>
</protein>
<organism evidence="1 2">
    <name type="scientific">Cichorium intybus</name>
    <name type="common">Chicory</name>
    <dbReference type="NCBI Taxonomy" id="13427"/>
    <lineage>
        <taxon>Eukaryota</taxon>
        <taxon>Viridiplantae</taxon>
        <taxon>Streptophyta</taxon>
        <taxon>Embryophyta</taxon>
        <taxon>Tracheophyta</taxon>
        <taxon>Spermatophyta</taxon>
        <taxon>Magnoliopsida</taxon>
        <taxon>eudicotyledons</taxon>
        <taxon>Gunneridae</taxon>
        <taxon>Pentapetalae</taxon>
        <taxon>asterids</taxon>
        <taxon>campanulids</taxon>
        <taxon>Asterales</taxon>
        <taxon>Asteraceae</taxon>
        <taxon>Cichorioideae</taxon>
        <taxon>Cichorieae</taxon>
        <taxon>Cichoriinae</taxon>
        <taxon>Cichorium</taxon>
    </lineage>
</organism>
<proteinExistence type="predicted"/>
<reference evidence="2" key="1">
    <citation type="journal article" date="2022" name="Mol. Ecol. Resour.">
        <title>The genomes of chicory, endive, great burdock and yacon provide insights into Asteraceae palaeo-polyploidization history and plant inulin production.</title>
        <authorList>
            <person name="Fan W."/>
            <person name="Wang S."/>
            <person name="Wang H."/>
            <person name="Wang A."/>
            <person name="Jiang F."/>
            <person name="Liu H."/>
            <person name="Zhao H."/>
            <person name="Xu D."/>
            <person name="Zhang Y."/>
        </authorList>
    </citation>
    <scope>NUCLEOTIDE SEQUENCE [LARGE SCALE GENOMIC DNA]</scope>
    <source>
        <strain evidence="2">cv. Punajuju</strain>
    </source>
</reference>
<gene>
    <name evidence="1" type="ORF">L2E82_18997</name>
</gene>
<dbReference type="Proteomes" id="UP001055811">
    <property type="component" value="Linkage Group LG03"/>
</dbReference>
<keyword evidence="2" id="KW-1185">Reference proteome</keyword>
<name>A0ACB9FC12_CICIN</name>
<reference evidence="1 2" key="2">
    <citation type="journal article" date="2022" name="Mol. Ecol. Resour.">
        <title>The genomes of chicory, endive, great burdock and yacon provide insights into Asteraceae paleo-polyploidization history and plant inulin production.</title>
        <authorList>
            <person name="Fan W."/>
            <person name="Wang S."/>
            <person name="Wang H."/>
            <person name="Wang A."/>
            <person name="Jiang F."/>
            <person name="Liu H."/>
            <person name="Zhao H."/>
            <person name="Xu D."/>
            <person name="Zhang Y."/>
        </authorList>
    </citation>
    <scope>NUCLEOTIDE SEQUENCE [LARGE SCALE GENOMIC DNA]</scope>
    <source>
        <strain evidence="2">cv. Punajuju</strain>
        <tissue evidence="1">Leaves</tissue>
    </source>
</reference>
<evidence type="ECO:0000313" key="1">
    <source>
        <dbReference type="EMBL" id="KAI3768376.1"/>
    </source>
</evidence>
<comment type="caution">
    <text evidence="1">The sequence shown here is derived from an EMBL/GenBank/DDBJ whole genome shotgun (WGS) entry which is preliminary data.</text>
</comment>
<sequence>MVRKLDFRSTSRLRFSPGKLKTCRLINSAVCSLLIGLTRDFFDNYDKLVATFSEISSPQQLEQLQPTYELADNVIVDLLDWQRTLLQHFMLLTKQSLPSQRSSNFLRETPEYLSFIISLLYALEQGLGGVVLKTEDVEAVLELKEYFDKINKQGSQLGLTKATITRVEMTGMGDRVCFDLCSLMRPGEGLLMRSLLAQLTNEKNAALEQSKRIRQEMHPPKKSNCAANDDEKEKTSRNLELFDVQDEFRSKKSHINPF</sequence>
<dbReference type="EMBL" id="CM042011">
    <property type="protein sequence ID" value="KAI3768376.1"/>
    <property type="molecule type" value="Genomic_DNA"/>
</dbReference>
<accession>A0ACB9FC12</accession>